<sequence>MKSEVLSGSYVTIGVIDISSPSSSNRGSAYSHIVTVTRIDTENMSSSAPYQASDTLYIDDHGLYTCSGTQYPWRPMDNPDVPPGSTGTTGCTPFVYGYTFQQWPQPFSHSKNYIIPLPTARYKNYAYSITGIAGYQDEASISGYQNEAPISDYQDEAPFIGASEPYIRLPG</sequence>
<evidence type="ECO:0000313" key="2">
    <source>
        <dbReference type="Proteomes" id="UP000232323"/>
    </source>
</evidence>
<evidence type="ECO:0000313" key="1">
    <source>
        <dbReference type="EMBL" id="GAX82842.1"/>
    </source>
</evidence>
<reference evidence="1 2" key="1">
    <citation type="submission" date="2017-08" db="EMBL/GenBank/DDBJ databases">
        <title>Acidophilic green algal genome provides insights into adaptation to an acidic environment.</title>
        <authorList>
            <person name="Hirooka S."/>
            <person name="Hirose Y."/>
            <person name="Kanesaki Y."/>
            <person name="Higuchi S."/>
            <person name="Fujiwara T."/>
            <person name="Onuma R."/>
            <person name="Era A."/>
            <person name="Ohbayashi R."/>
            <person name="Uzuka A."/>
            <person name="Nozaki H."/>
            <person name="Yoshikawa H."/>
            <person name="Miyagishima S.Y."/>
        </authorList>
    </citation>
    <scope>NUCLEOTIDE SEQUENCE [LARGE SCALE GENOMIC DNA]</scope>
    <source>
        <strain evidence="1 2">NIES-2499</strain>
    </source>
</reference>
<name>A0A250XIV8_9CHLO</name>
<protein>
    <submittedName>
        <fullName evidence="1">Uncharacterized protein</fullName>
    </submittedName>
</protein>
<organism evidence="1 2">
    <name type="scientific">Chlamydomonas eustigma</name>
    <dbReference type="NCBI Taxonomy" id="1157962"/>
    <lineage>
        <taxon>Eukaryota</taxon>
        <taxon>Viridiplantae</taxon>
        <taxon>Chlorophyta</taxon>
        <taxon>core chlorophytes</taxon>
        <taxon>Chlorophyceae</taxon>
        <taxon>CS clade</taxon>
        <taxon>Chlamydomonadales</taxon>
        <taxon>Chlamydomonadaceae</taxon>
        <taxon>Chlamydomonas</taxon>
    </lineage>
</organism>
<proteinExistence type="predicted"/>
<dbReference type="Proteomes" id="UP000232323">
    <property type="component" value="Unassembled WGS sequence"/>
</dbReference>
<gene>
    <name evidence="1" type="ORF">CEUSTIGMA_g10268.t1</name>
</gene>
<dbReference type="OrthoDB" id="10673993at2759"/>
<keyword evidence="2" id="KW-1185">Reference proteome</keyword>
<dbReference type="AlphaFoldDB" id="A0A250XIV8"/>
<accession>A0A250XIV8</accession>
<dbReference type="EMBL" id="BEGY01000087">
    <property type="protein sequence ID" value="GAX82842.1"/>
    <property type="molecule type" value="Genomic_DNA"/>
</dbReference>
<comment type="caution">
    <text evidence="1">The sequence shown here is derived from an EMBL/GenBank/DDBJ whole genome shotgun (WGS) entry which is preliminary data.</text>
</comment>